<comment type="caution">
    <text evidence="2">The sequence shown here is derived from an EMBL/GenBank/DDBJ whole genome shotgun (WGS) entry which is preliminary data.</text>
</comment>
<protein>
    <submittedName>
        <fullName evidence="2">Uncharacterized protein</fullName>
    </submittedName>
</protein>
<proteinExistence type="predicted"/>
<sequence length="166" mass="18976">MSARKKSILTNIKNKNTCKSKIATTSDPQLYNKLDYEEKNNDKDTVLLDVDKLSSDELNNSIERVKKNPIEPFKFLTNIIDDSNGLLNEKKIIPKQTEIDIKLATLSRRIQMNKSILEKAFKRVKDIDFLVEPSIINSIQLSSDDDSFEREILSDQNEQDAAKSGE</sequence>
<evidence type="ECO:0000313" key="3">
    <source>
        <dbReference type="Proteomes" id="UP000639338"/>
    </source>
</evidence>
<dbReference type="AlphaFoldDB" id="A0A834Y0Z3"/>
<keyword evidence="3" id="KW-1185">Reference proteome</keyword>
<reference evidence="2 3" key="1">
    <citation type="submission" date="2020-08" db="EMBL/GenBank/DDBJ databases">
        <title>Aphidius gifuensis genome sequencing and assembly.</title>
        <authorList>
            <person name="Du Z."/>
        </authorList>
    </citation>
    <scope>NUCLEOTIDE SEQUENCE [LARGE SCALE GENOMIC DNA]</scope>
    <source>
        <strain evidence="2">YNYX2018</strain>
        <tissue evidence="2">Adults</tissue>
    </source>
</reference>
<evidence type="ECO:0000256" key="1">
    <source>
        <dbReference type="SAM" id="MobiDB-lite"/>
    </source>
</evidence>
<dbReference type="EMBL" id="JACMRX010000002">
    <property type="protein sequence ID" value="KAF7995064.1"/>
    <property type="molecule type" value="Genomic_DNA"/>
</dbReference>
<organism evidence="2 3">
    <name type="scientific">Aphidius gifuensis</name>
    <name type="common">Parasitoid wasp</name>
    <dbReference type="NCBI Taxonomy" id="684658"/>
    <lineage>
        <taxon>Eukaryota</taxon>
        <taxon>Metazoa</taxon>
        <taxon>Ecdysozoa</taxon>
        <taxon>Arthropoda</taxon>
        <taxon>Hexapoda</taxon>
        <taxon>Insecta</taxon>
        <taxon>Pterygota</taxon>
        <taxon>Neoptera</taxon>
        <taxon>Endopterygota</taxon>
        <taxon>Hymenoptera</taxon>
        <taxon>Apocrita</taxon>
        <taxon>Ichneumonoidea</taxon>
        <taxon>Braconidae</taxon>
        <taxon>Aphidiinae</taxon>
        <taxon>Aphidius</taxon>
    </lineage>
</organism>
<name>A0A834Y0Z3_APHGI</name>
<dbReference type="OrthoDB" id="8113238at2759"/>
<accession>A0A834Y0Z3</accession>
<evidence type="ECO:0000313" key="2">
    <source>
        <dbReference type="EMBL" id="KAF7995064.1"/>
    </source>
</evidence>
<gene>
    <name evidence="2" type="ORF">HCN44_004536</name>
</gene>
<feature type="region of interest" description="Disordered" evidence="1">
    <location>
        <begin position="144"/>
        <end position="166"/>
    </location>
</feature>
<dbReference type="Proteomes" id="UP000639338">
    <property type="component" value="Unassembled WGS sequence"/>
</dbReference>